<proteinExistence type="predicted"/>
<dbReference type="AlphaFoldDB" id="A0A480GTM9"/>
<name>A0A480GTM9_PIG</name>
<sequence length="121" mass="12833">MQACILLQSWCSAAPGLVLVVLLSSFPFVGGLALSAKMDSGTKDPGRLVISFLLAAPPKSSWLVFRAAHVDSQGLLLLMKPGLDPFLVLPGSSFSPEPHSHGCCLPPSIWGLGHLHTDEQF</sequence>
<reference evidence="1" key="1">
    <citation type="journal article" date="2019" name="PeerJ">
        <title>Genes of the pig, Sus scrofa, reconstructed with EvidentialGene.</title>
        <authorList>
            <person name="Gilbert D.G."/>
        </authorList>
    </citation>
    <scope>NUCLEOTIDE SEQUENCE</scope>
</reference>
<protein>
    <submittedName>
        <fullName evidence="1">Uncharacterized protein</fullName>
    </submittedName>
</protein>
<organism evidence="1">
    <name type="scientific">Sus scrofa</name>
    <name type="common">Pig</name>
    <dbReference type="NCBI Taxonomy" id="9823"/>
    <lineage>
        <taxon>Eukaryota</taxon>
        <taxon>Metazoa</taxon>
        <taxon>Chordata</taxon>
        <taxon>Craniata</taxon>
        <taxon>Vertebrata</taxon>
        <taxon>Euteleostomi</taxon>
        <taxon>Mammalia</taxon>
        <taxon>Eutheria</taxon>
        <taxon>Laurasiatheria</taxon>
        <taxon>Artiodactyla</taxon>
        <taxon>Suina</taxon>
        <taxon>Suidae</taxon>
        <taxon>Sus</taxon>
    </lineage>
</organism>
<dbReference type="EMBL" id="DQIR01060139">
    <property type="protein sequence ID" value="HDA15615.1"/>
    <property type="molecule type" value="Transcribed_RNA"/>
</dbReference>
<dbReference type="EMBL" id="DQIR01055328">
    <property type="protein sequence ID" value="HDA10804.1"/>
    <property type="molecule type" value="Transcribed_RNA"/>
</dbReference>
<accession>A0A480GTM9</accession>
<evidence type="ECO:0000313" key="1">
    <source>
        <dbReference type="EMBL" id="HDA15615.1"/>
    </source>
</evidence>